<dbReference type="EMBL" id="MIYU01000017">
    <property type="protein sequence ID" value="OIR15164.1"/>
    <property type="molecule type" value="Genomic_DNA"/>
</dbReference>
<reference evidence="2 3" key="1">
    <citation type="submission" date="2016-08" db="EMBL/GenBank/DDBJ databases">
        <title>New Insights into Marine Group III Euryarchaeota, from dark to light.</title>
        <authorList>
            <person name="Haro-Moreno J.M."/>
            <person name="Rodriguez-Valera F."/>
            <person name="Lopez-Garcia P."/>
            <person name="Moreira D."/>
            <person name="Martin-Cuadrado A.B."/>
        </authorList>
    </citation>
    <scope>NUCLEOTIDE SEQUENCE [LARGE SCALE GENOMIC DNA]</scope>
    <source>
        <strain evidence="2">CG-Bathy1</strain>
    </source>
</reference>
<accession>A0A1J5TN98</accession>
<dbReference type="PANTHER" id="PTHR46191:SF2">
    <property type="entry name" value="HALOACID DEHALOGENASE-LIKE HYDROLASE DOMAIN-CONTAINING PROTEIN 3"/>
    <property type="match status" value="1"/>
</dbReference>
<dbReference type="SFLD" id="SFLDG01129">
    <property type="entry name" value="C1.5:_HAD__Beta-PGM__Phosphata"/>
    <property type="match status" value="1"/>
</dbReference>
<protein>
    <recommendedName>
        <fullName evidence="4">HAD family hydrolase</fullName>
    </recommendedName>
</protein>
<dbReference type="Gene3D" id="3.40.50.1000">
    <property type="entry name" value="HAD superfamily/HAD-like"/>
    <property type="match status" value="1"/>
</dbReference>
<dbReference type="InterPro" id="IPR051828">
    <property type="entry name" value="HAD-like_hydrolase_domain"/>
</dbReference>
<dbReference type="InterPro" id="IPR036412">
    <property type="entry name" value="HAD-like_sf"/>
</dbReference>
<evidence type="ECO:0000256" key="1">
    <source>
        <dbReference type="ARBA" id="ARBA00007958"/>
    </source>
</evidence>
<dbReference type="InterPro" id="IPR023214">
    <property type="entry name" value="HAD_sf"/>
</dbReference>
<dbReference type="Gene3D" id="1.10.150.720">
    <property type="entry name" value="Haloacid dehalogenase-like hydrolase"/>
    <property type="match status" value="1"/>
</dbReference>
<dbReference type="Pfam" id="PF00702">
    <property type="entry name" value="Hydrolase"/>
    <property type="match status" value="1"/>
</dbReference>
<evidence type="ECO:0000313" key="2">
    <source>
        <dbReference type="EMBL" id="OIR15164.1"/>
    </source>
</evidence>
<gene>
    <name evidence="2" type="ORF">BEU04_02230</name>
</gene>
<proteinExistence type="inferred from homology"/>
<dbReference type="InterPro" id="IPR006549">
    <property type="entry name" value="HAD-SF_hydro_IIIA"/>
</dbReference>
<dbReference type="InterPro" id="IPR044924">
    <property type="entry name" value="HAD-SF_hydro_IA_REG-2-like_cap"/>
</dbReference>
<dbReference type="PANTHER" id="PTHR46191">
    <property type="match status" value="1"/>
</dbReference>
<dbReference type="NCBIfam" id="TIGR01662">
    <property type="entry name" value="HAD-SF-IIIA"/>
    <property type="match status" value="1"/>
</dbReference>
<dbReference type="InterPro" id="IPR006439">
    <property type="entry name" value="HAD-SF_hydro_IA"/>
</dbReference>
<organism evidence="2 3">
    <name type="scientific">Marine Group III euryarchaeote CG-Bathy1</name>
    <dbReference type="NCBI Taxonomy" id="1889001"/>
    <lineage>
        <taxon>Archaea</taxon>
        <taxon>Methanobacteriati</taxon>
        <taxon>Thermoplasmatota</taxon>
        <taxon>Thermoplasmata</taxon>
        <taxon>Candidatus Thermoprofundales</taxon>
    </lineage>
</organism>
<dbReference type="Proteomes" id="UP000183815">
    <property type="component" value="Unassembled WGS sequence"/>
</dbReference>
<name>A0A1J5TN98_9ARCH</name>
<dbReference type="SFLD" id="SFLDS00003">
    <property type="entry name" value="Haloacid_Dehalogenase"/>
    <property type="match status" value="1"/>
</dbReference>
<sequence length="231" mass="26690">MNIKSIKAIAFDAVGTLIYPTPAVTESYYLFGKKHGSLLGRNEVKRRFKEANIIQKRIDVENEFLTSEKREMERWRGIVTHVFDDVENFEECFNELHEYFSVPESWPMYSGAKELLEYLNEEGIRMIVASNFDYRLENIVKKTDIGKMCETILVSSKLGYRKPNSEFFISICNELEMSKENILYVGDDLENDYQGARAIGMPAVLLDKNNDGENVFESLEALSEEIKTAYN</sequence>
<dbReference type="SUPFAM" id="SSF56784">
    <property type="entry name" value="HAD-like"/>
    <property type="match status" value="1"/>
</dbReference>
<dbReference type="AlphaFoldDB" id="A0A1J5TN98"/>
<evidence type="ECO:0000313" key="3">
    <source>
        <dbReference type="Proteomes" id="UP000183815"/>
    </source>
</evidence>
<dbReference type="NCBIfam" id="TIGR01549">
    <property type="entry name" value="HAD-SF-IA-v1"/>
    <property type="match status" value="1"/>
</dbReference>
<comment type="similarity">
    <text evidence="1">Belongs to the HAD-like hydrolase superfamily.</text>
</comment>
<comment type="caution">
    <text evidence="2">The sequence shown here is derived from an EMBL/GenBank/DDBJ whole genome shotgun (WGS) entry which is preliminary data.</text>
</comment>
<evidence type="ECO:0008006" key="4">
    <source>
        <dbReference type="Google" id="ProtNLM"/>
    </source>
</evidence>